<proteinExistence type="predicted"/>
<evidence type="ECO:0000313" key="3">
    <source>
        <dbReference type="Proteomes" id="UP000807306"/>
    </source>
</evidence>
<accession>A0A9P6JVT0</accession>
<organism evidence="2 3">
    <name type="scientific">Crepidotus variabilis</name>
    <dbReference type="NCBI Taxonomy" id="179855"/>
    <lineage>
        <taxon>Eukaryota</taxon>
        <taxon>Fungi</taxon>
        <taxon>Dikarya</taxon>
        <taxon>Basidiomycota</taxon>
        <taxon>Agaricomycotina</taxon>
        <taxon>Agaricomycetes</taxon>
        <taxon>Agaricomycetidae</taxon>
        <taxon>Agaricales</taxon>
        <taxon>Agaricineae</taxon>
        <taxon>Crepidotaceae</taxon>
        <taxon>Crepidotus</taxon>
    </lineage>
</organism>
<protein>
    <submittedName>
        <fullName evidence="2">Uncharacterized protein</fullName>
    </submittedName>
</protein>
<evidence type="ECO:0000256" key="1">
    <source>
        <dbReference type="SAM" id="MobiDB-lite"/>
    </source>
</evidence>
<name>A0A9P6JVT0_9AGAR</name>
<gene>
    <name evidence="2" type="ORF">CPB83DRAFT_889202</name>
</gene>
<reference evidence="2" key="1">
    <citation type="submission" date="2020-11" db="EMBL/GenBank/DDBJ databases">
        <authorList>
            <consortium name="DOE Joint Genome Institute"/>
            <person name="Ahrendt S."/>
            <person name="Riley R."/>
            <person name="Andreopoulos W."/>
            <person name="Labutti K."/>
            <person name="Pangilinan J."/>
            <person name="Ruiz-Duenas F.J."/>
            <person name="Barrasa J.M."/>
            <person name="Sanchez-Garcia M."/>
            <person name="Camarero S."/>
            <person name="Miyauchi S."/>
            <person name="Serrano A."/>
            <person name="Linde D."/>
            <person name="Babiker R."/>
            <person name="Drula E."/>
            <person name="Ayuso-Fernandez I."/>
            <person name="Pacheco R."/>
            <person name="Padilla G."/>
            <person name="Ferreira P."/>
            <person name="Barriuso J."/>
            <person name="Kellner H."/>
            <person name="Castanera R."/>
            <person name="Alfaro M."/>
            <person name="Ramirez L."/>
            <person name="Pisabarro A.G."/>
            <person name="Kuo A."/>
            <person name="Tritt A."/>
            <person name="Lipzen A."/>
            <person name="He G."/>
            <person name="Yan M."/>
            <person name="Ng V."/>
            <person name="Cullen D."/>
            <person name="Martin F."/>
            <person name="Rosso M.-N."/>
            <person name="Henrissat B."/>
            <person name="Hibbett D."/>
            <person name="Martinez A.T."/>
            <person name="Grigoriev I.V."/>
        </authorList>
    </citation>
    <scope>NUCLEOTIDE SEQUENCE</scope>
    <source>
        <strain evidence="2">CBS 506.95</strain>
    </source>
</reference>
<dbReference type="OrthoDB" id="3048261at2759"/>
<feature type="compositionally biased region" description="Polar residues" evidence="1">
    <location>
        <begin position="43"/>
        <end position="52"/>
    </location>
</feature>
<evidence type="ECO:0000313" key="2">
    <source>
        <dbReference type="EMBL" id="KAF9534199.1"/>
    </source>
</evidence>
<sequence length="218" mass="23579">MAQFQRPESPPPRQPSPDITLEALPHPRRVASQPKIRVHTPTIRGSNRTLHSMRSVDFLRDGHRTPVSTTSEDGHSIASLPSPRQRTRSSYLSPSSPSPSSPSSSPSPRNHRRTLSVAIPSPSPSPTPTMVQPLPPVPSVPAIYKGQSTIICPQPVSYKPYMLTPTDSEVTARSPPSASPSLLSVKGLPPLEKHKNMGVACLRFFRIKAKSPSSVTAV</sequence>
<dbReference type="Proteomes" id="UP000807306">
    <property type="component" value="Unassembled WGS sequence"/>
</dbReference>
<dbReference type="EMBL" id="MU157826">
    <property type="protein sequence ID" value="KAF9534199.1"/>
    <property type="molecule type" value="Genomic_DNA"/>
</dbReference>
<keyword evidence="3" id="KW-1185">Reference proteome</keyword>
<dbReference type="AlphaFoldDB" id="A0A9P6JVT0"/>
<comment type="caution">
    <text evidence="2">The sequence shown here is derived from an EMBL/GenBank/DDBJ whole genome shotgun (WGS) entry which is preliminary data.</text>
</comment>
<feature type="region of interest" description="Disordered" evidence="1">
    <location>
        <begin position="1"/>
        <end position="133"/>
    </location>
</feature>
<feature type="compositionally biased region" description="Pro residues" evidence="1">
    <location>
        <begin position="121"/>
        <end position="133"/>
    </location>
</feature>